<dbReference type="GO" id="GO:0005886">
    <property type="term" value="C:plasma membrane"/>
    <property type="evidence" value="ECO:0007669"/>
    <property type="project" value="UniProtKB-SubCell"/>
</dbReference>
<keyword evidence="4 6" id="KW-1133">Transmembrane helix</keyword>
<keyword evidence="3 6" id="KW-0812">Transmembrane</keyword>
<reference evidence="7" key="1">
    <citation type="submission" date="2016-04" db="EMBL/GenBank/DDBJ databases">
        <authorList>
            <person name="Evans L.H."/>
            <person name="Alamgir A."/>
            <person name="Owens N."/>
            <person name="Weber N.D."/>
            <person name="Virtaneva K."/>
            <person name="Barbian K."/>
            <person name="Babar A."/>
            <person name="Rosenke K."/>
        </authorList>
    </citation>
    <scope>NUCLEOTIDE SEQUENCE</scope>
    <source>
        <strain evidence="7">86</strain>
    </source>
</reference>
<dbReference type="Pfam" id="PF04277">
    <property type="entry name" value="OAD_gamma"/>
    <property type="match status" value="1"/>
</dbReference>
<dbReference type="InterPro" id="IPR005899">
    <property type="entry name" value="Na_pump_deCOase"/>
</dbReference>
<dbReference type="GO" id="GO:0036376">
    <property type="term" value="P:sodium ion export across plasma membrane"/>
    <property type="evidence" value="ECO:0007669"/>
    <property type="project" value="InterPro"/>
</dbReference>
<protein>
    <submittedName>
        <fullName evidence="7">Uncharacterized protein</fullName>
    </submittedName>
</protein>
<comment type="subcellular location">
    <subcellularLocation>
        <location evidence="1">Cell membrane</location>
    </subcellularLocation>
</comment>
<evidence type="ECO:0000256" key="3">
    <source>
        <dbReference type="ARBA" id="ARBA00022692"/>
    </source>
</evidence>
<accession>A0A212KLH8</accession>
<feature type="transmembrane region" description="Helical" evidence="6">
    <location>
        <begin position="30"/>
        <end position="55"/>
    </location>
</feature>
<proteinExistence type="predicted"/>
<dbReference type="EMBL" id="FLUO01000003">
    <property type="protein sequence ID" value="SBW12521.1"/>
    <property type="molecule type" value="Genomic_DNA"/>
</dbReference>
<evidence type="ECO:0000256" key="2">
    <source>
        <dbReference type="ARBA" id="ARBA00022475"/>
    </source>
</evidence>
<organism evidence="7">
    <name type="scientific">uncultured Alphaproteobacteria bacterium</name>
    <dbReference type="NCBI Taxonomy" id="91750"/>
    <lineage>
        <taxon>Bacteria</taxon>
        <taxon>Pseudomonadati</taxon>
        <taxon>Pseudomonadota</taxon>
        <taxon>Alphaproteobacteria</taxon>
        <taxon>environmental samples</taxon>
    </lineage>
</organism>
<evidence type="ECO:0000313" key="7">
    <source>
        <dbReference type="EMBL" id="SBW12521.1"/>
    </source>
</evidence>
<dbReference type="AlphaFoldDB" id="A0A212KLH8"/>
<gene>
    <name evidence="7" type="ORF">KL86APRO_30071</name>
</gene>
<evidence type="ECO:0000256" key="5">
    <source>
        <dbReference type="ARBA" id="ARBA00023136"/>
    </source>
</evidence>
<keyword evidence="2" id="KW-1003">Cell membrane</keyword>
<sequence>MSVIIDTTRTVAEVAQASGDIGLAPWERALLGFAIVMSALIGIQAMTTLVGLYFARSEKPSKKAEAAPRAVPAAPAAEDEIPLAVIVAAAAYMVGGQVRNVVVHVPGRESVSWTSQGRQSIYASHGPKSPNAVANLATVKT</sequence>
<dbReference type="GO" id="GO:0015081">
    <property type="term" value="F:sodium ion transmembrane transporter activity"/>
    <property type="evidence" value="ECO:0007669"/>
    <property type="project" value="InterPro"/>
</dbReference>
<evidence type="ECO:0000256" key="1">
    <source>
        <dbReference type="ARBA" id="ARBA00004236"/>
    </source>
</evidence>
<name>A0A212KLH8_9PROT</name>
<evidence type="ECO:0000256" key="4">
    <source>
        <dbReference type="ARBA" id="ARBA00022989"/>
    </source>
</evidence>
<evidence type="ECO:0000256" key="6">
    <source>
        <dbReference type="SAM" id="Phobius"/>
    </source>
</evidence>
<keyword evidence="5 6" id="KW-0472">Membrane</keyword>